<dbReference type="HOGENOM" id="CLU_1796689_0_0_1"/>
<keyword evidence="2" id="KW-1185">Reference proteome</keyword>
<organism evidence="1 2">
    <name type="scientific">Collybiopsis luxurians FD-317 M1</name>
    <dbReference type="NCBI Taxonomy" id="944289"/>
    <lineage>
        <taxon>Eukaryota</taxon>
        <taxon>Fungi</taxon>
        <taxon>Dikarya</taxon>
        <taxon>Basidiomycota</taxon>
        <taxon>Agaricomycotina</taxon>
        <taxon>Agaricomycetes</taxon>
        <taxon>Agaricomycetidae</taxon>
        <taxon>Agaricales</taxon>
        <taxon>Marasmiineae</taxon>
        <taxon>Omphalotaceae</taxon>
        <taxon>Collybiopsis</taxon>
        <taxon>Collybiopsis luxurians</taxon>
    </lineage>
</organism>
<accession>A0A0D0CJ66</accession>
<evidence type="ECO:0000313" key="1">
    <source>
        <dbReference type="EMBL" id="KIK55003.1"/>
    </source>
</evidence>
<reference evidence="1 2" key="1">
    <citation type="submission" date="2014-04" db="EMBL/GenBank/DDBJ databases">
        <title>Evolutionary Origins and Diversification of the Mycorrhizal Mutualists.</title>
        <authorList>
            <consortium name="DOE Joint Genome Institute"/>
            <consortium name="Mycorrhizal Genomics Consortium"/>
            <person name="Kohler A."/>
            <person name="Kuo A."/>
            <person name="Nagy L.G."/>
            <person name="Floudas D."/>
            <person name="Copeland A."/>
            <person name="Barry K.W."/>
            <person name="Cichocki N."/>
            <person name="Veneault-Fourrey C."/>
            <person name="LaButti K."/>
            <person name="Lindquist E.A."/>
            <person name="Lipzen A."/>
            <person name="Lundell T."/>
            <person name="Morin E."/>
            <person name="Murat C."/>
            <person name="Riley R."/>
            <person name="Ohm R."/>
            <person name="Sun H."/>
            <person name="Tunlid A."/>
            <person name="Henrissat B."/>
            <person name="Grigoriev I.V."/>
            <person name="Hibbett D.S."/>
            <person name="Martin F."/>
        </authorList>
    </citation>
    <scope>NUCLEOTIDE SEQUENCE [LARGE SCALE GENOMIC DNA]</scope>
    <source>
        <strain evidence="1 2">FD-317 M1</strain>
    </source>
</reference>
<name>A0A0D0CJ66_9AGAR</name>
<evidence type="ECO:0000313" key="2">
    <source>
        <dbReference type="Proteomes" id="UP000053593"/>
    </source>
</evidence>
<dbReference type="AlphaFoldDB" id="A0A0D0CJ66"/>
<sequence length="144" mass="16311">MSHYVAVPERNLQPKLKDKAKALVPSQRISPIFPLSSRRRTTVRPSCAASAPTAKKVTLAWEVNQAIYTRVAWRSIFFKDKPSTWKIWRIRLIFVCEAIAVLLTINEKTPTPAQLIGWGKAYAVKRDAKMLHVAVGFAPWPKLC</sequence>
<dbReference type="Proteomes" id="UP000053593">
    <property type="component" value="Unassembled WGS sequence"/>
</dbReference>
<dbReference type="EMBL" id="KN834810">
    <property type="protein sequence ID" value="KIK55003.1"/>
    <property type="molecule type" value="Genomic_DNA"/>
</dbReference>
<proteinExistence type="predicted"/>
<protein>
    <submittedName>
        <fullName evidence="1">Uncharacterized protein</fullName>
    </submittedName>
</protein>
<gene>
    <name evidence="1" type="ORF">GYMLUDRAFT_249022</name>
</gene>